<dbReference type="SUPFAM" id="SSF54909">
    <property type="entry name" value="Dimeric alpha+beta barrel"/>
    <property type="match status" value="1"/>
</dbReference>
<dbReference type="InterPro" id="IPR005545">
    <property type="entry name" value="YCII"/>
</dbReference>
<evidence type="ECO:0000256" key="1">
    <source>
        <dbReference type="ARBA" id="ARBA00007689"/>
    </source>
</evidence>
<evidence type="ECO:0000313" key="4">
    <source>
        <dbReference type="Proteomes" id="UP000054893"/>
    </source>
</evidence>
<feature type="domain" description="YCII-related" evidence="2">
    <location>
        <begin position="1"/>
        <end position="84"/>
    </location>
</feature>
<dbReference type="Gene3D" id="3.30.70.1060">
    <property type="entry name" value="Dimeric alpha+beta barrel"/>
    <property type="match status" value="1"/>
</dbReference>
<comment type="similarity">
    <text evidence="1">Belongs to the YciI family.</text>
</comment>
<dbReference type="Proteomes" id="UP000054893">
    <property type="component" value="Unassembled WGS sequence"/>
</dbReference>
<dbReference type="RefSeq" id="WP_060816742.1">
    <property type="nucleotide sequence ID" value="NZ_FCOC02000001.1"/>
</dbReference>
<dbReference type="OrthoDB" id="9797014at2"/>
<evidence type="ECO:0000259" key="2">
    <source>
        <dbReference type="Pfam" id="PF03795"/>
    </source>
</evidence>
<reference evidence="3 4" key="1">
    <citation type="submission" date="2016-01" db="EMBL/GenBank/DDBJ databases">
        <authorList>
            <person name="Oliw E.H."/>
        </authorList>
    </citation>
    <scope>NUCLEOTIDE SEQUENCE [LARGE SCALE GENOMIC DNA]</scope>
    <source>
        <strain evidence="3">LMG 22029</strain>
    </source>
</reference>
<sequence length="90" mass="10422">MKYLLFYEPVEGILARSQPYMEPHREHIRRFHEQGKLLMIGGMEDVERNGAVAVFTTRESAEAFAKADPFIVNGTVGRWHVIEWHEILAP</sequence>
<proteinExistence type="inferred from homology"/>
<gene>
    <name evidence="3" type="ORF">AWB64_00185</name>
</gene>
<name>A0A158EQE7_CABSO</name>
<protein>
    <submittedName>
        <fullName evidence="3">YciI-like protein</fullName>
    </submittedName>
</protein>
<dbReference type="Pfam" id="PF03795">
    <property type="entry name" value="YCII"/>
    <property type="match status" value="1"/>
</dbReference>
<dbReference type="AlphaFoldDB" id="A0A158EQE7"/>
<dbReference type="EMBL" id="FCOC02000001">
    <property type="protein sequence ID" value="SAL09703.1"/>
    <property type="molecule type" value="Genomic_DNA"/>
</dbReference>
<organism evidence="3 4">
    <name type="scientific">Caballeronia sordidicola</name>
    <name type="common">Burkholderia sordidicola</name>
    <dbReference type="NCBI Taxonomy" id="196367"/>
    <lineage>
        <taxon>Bacteria</taxon>
        <taxon>Pseudomonadati</taxon>
        <taxon>Pseudomonadota</taxon>
        <taxon>Betaproteobacteria</taxon>
        <taxon>Burkholderiales</taxon>
        <taxon>Burkholderiaceae</taxon>
        <taxon>Caballeronia</taxon>
    </lineage>
</organism>
<accession>A0A158EQE7</accession>
<dbReference type="InterPro" id="IPR011008">
    <property type="entry name" value="Dimeric_a/b-barrel"/>
</dbReference>
<evidence type="ECO:0000313" key="3">
    <source>
        <dbReference type="EMBL" id="SAL09703.1"/>
    </source>
</evidence>